<dbReference type="PANTHER" id="PTHR34883">
    <property type="entry name" value="SERINE-RICH PROTEIN, PUTATIVE-RELATED-RELATED"/>
    <property type="match status" value="1"/>
</dbReference>
<feature type="signal peptide" evidence="1">
    <location>
        <begin position="1"/>
        <end position="23"/>
    </location>
</feature>
<dbReference type="AlphaFoldDB" id="A0A8H4RGE9"/>
<gene>
    <name evidence="2" type="ORF">G7Y89_g8518</name>
</gene>
<protein>
    <submittedName>
        <fullName evidence="2">Uncharacterized protein</fullName>
    </submittedName>
</protein>
<evidence type="ECO:0000256" key="1">
    <source>
        <dbReference type="SAM" id="SignalP"/>
    </source>
</evidence>
<dbReference type="OrthoDB" id="2331100at2759"/>
<name>A0A8H4RGE9_9HELO</name>
<proteinExistence type="predicted"/>
<dbReference type="InterPro" id="IPR008972">
    <property type="entry name" value="Cupredoxin"/>
</dbReference>
<evidence type="ECO:0000313" key="3">
    <source>
        <dbReference type="Proteomes" id="UP000566819"/>
    </source>
</evidence>
<comment type="caution">
    <text evidence="2">The sequence shown here is derived from an EMBL/GenBank/DDBJ whole genome shotgun (WGS) entry which is preliminary data.</text>
</comment>
<reference evidence="2 3" key="1">
    <citation type="submission" date="2020-03" db="EMBL/GenBank/DDBJ databases">
        <title>Draft Genome Sequence of Cudoniella acicularis.</title>
        <authorList>
            <person name="Buettner E."/>
            <person name="Kellner H."/>
        </authorList>
    </citation>
    <scope>NUCLEOTIDE SEQUENCE [LARGE SCALE GENOMIC DNA]</scope>
    <source>
        <strain evidence="2 3">DSM 108380</strain>
    </source>
</reference>
<dbReference type="Proteomes" id="UP000566819">
    <property type="component" value="Unassembled WGS sequence"/>
</dbReference>
<dbReference type="PANTHER" id="PTHR34883:SF19">
    <property type="entry name" value="EXTRACELLULAR SERINE-RICH PROTEIN"/>
    <property type="match status" value="1"/>
</dbReference>
<keyword evidence="3" id="KW-1185">Reference proteome</keyword>
<organism evidence="2 3">
    <name type="scientific">Cudoniella acicularis</name>
    <dbReference type="NCBI Taxonomy" id="354080"/>
    <lineage>
        <taxon>Eukaryota</taxon>
        <taxon>Fungi</taxon>
        <taxon>Dikarya</taxon>
        <taxon>Ascomycota</taxon>
        <taxon>Pezizomycotina</taxon>
        <taxon>Leotiomycetes</taxon>
        <taxon>Helotiales</taxon>
        <taxon>Tricladiaceae</taxon>
        <taxon>Cudoniella</taxon>
    </lineage>
</organism>
<keyword evidence="1" id="KW-0732">Signal</keyword>
<dbReference type="InterPro" id="IPR052953">
    <property type="entry name" value="Ser-rich/MCO-related"/>
</dbReference>
<feature type="chain" id="PRO_5034209488" evidence="1">
    <location>
        <begin position="24"/>
        <end position="103"/>
    </location>
</feature>
<sequence>MLLKSRVLAIALLSLSFIQSSSSTGTSASSADATTYTVAVGAPPIFRLPINNTEPVFFYCSAPGACFDGMVGVINPNATWTFPAQFNYSQNATKAFSLLEYFP</sequence>
<dbReference type="EMBL" id="JAAMPI010000650">
    <property type="protein sequence ID" value="KAF4629629.1"/>
    <property type="molecule type" value="Genomic_DNA"/>
</dbReference>
<dbReference type="SUPFAM" id="SSF49503">
    <property type="entry name" value="Cupredoxins"/>
    <property type="match status" value="1"/>
</dbReference>
<evidence type="ECO:0000313" key="2">
    <source>
        <dbReference type="EMBL" id="KAF4629629.1"/>
    </source>
</evidence>
<dbReference type="Gene3D" id="2.60.40.420">
    <property type="entry name" value="Cupredoxins - blue copper proteins"/>
    <property type="match status" value="1"/>
</dbReference>
<accession>A0A8H4RGE9</accession>